<dbReference type="GO" id="GO:0005886">
    <property type="term" value="C:plasma membrane"/>
    <property type="evidence" value="ECO:0007669"/>
    <property type="project" value="UniProtKB-SubCell"/>
</dbReference>
<feature type="transmembrane region" description="Helical" evidence="9">
    <location>
        <begin position="135"/>
        <end position="154"/>
    </location>
</feature>
<dbReference type="GO" id="GO:0016887">
    <property type="term" value="F:ATP hydrolysis activity"/>
    <property type="evidence" value="ECO:0007669"/>
    <property type="project" value="InterPro"/>
</dbReference>
<name>A0A660E2N4_9LACO</name>
<evidence type="ECO:0000256" key="5">
    <source>
        <dbReference type="ARBA" id="ARBA00022741"/>
    </source>
</evidence>
<dbReference type="FunFam" id="3.40.50.300:FF:000854">
    <property type="entry name" value="Multidrug ABC transporter ATP-binding protein"/>
    <property type="match status" value="1"/>
</dbReference>
<dbReference type="AlphaFoldDB" id="A0A660E2N4"/>
<dbReference type="InterPro" id="IPR027417">
    <property type="entry name" value="P-loop_NTPase"/>
</dbReference>
<protein>
    <submittedName>
        <fullName evidence="12">ABC transporter, ATP-binding and permease protein [Lactobacillus plantarum JDM1]</fullName>
    </submittedName>
</protein>
<gene>
    <name evidence="12" type="ORF">MUDAN_MDHGFNIF_01427</name>
</gene>
<evidence type="ECO:0000313" key="12">
    <source>
        <dbReference type="EMBL" id="VDG29895.1"/>
    </source>
</evidence>
<dbReference type="EMBL" id="UYIG01000163">
    <property type="protein sequence ID" value="VDG29895.1"/>
    <property type="molecule type" value="Genomic_DNA"/>
</dbReference>
<dbReference type="InterPro" id="IPR039421">
    <property type="entry name" value="Type_1_exporter"/>
</dbReference>
<evidence type="ECO:0000256" key="4">
    <source>
        <dbReference type="ARBA" id="ARBA00022692"/>
    </source>
</evidence>
<dbReference type="Proteomes" id="UP000289996">
    <property type="component" value="Unassembled WGS sequence"/>
</dbReference>
<evidence type="ECO:0000313" key="13">
    <source>
        <dbReference type="Proteomes" id="UP000289996"/>
    </source>
</evidence>
<evidence type="ECO:0000256" key="6">
    <source>
        <dbReference type="ARBA" id="ARBA00022840"/>
    </source>
</evidence>
<evidence type="ECO:0000256" key="1">
    <source>
        <dbReference type="ARBA" id="ARBA00004651"/>
    </source>
</evidence>
<evidence type="ECO:0000259" key="11">
    <source>
        <dbReference type="PROSITE" id="PS50929"/>
    </source>
</evidence>
<keyword evidence="7 9" id="KW-1133">Transmembrane helix</keyword>
<dbReference type="PROSITE" id="PS00211">
    <property type="entry name" value="ABC_TRANSPORTER_1"/>
    <property type="match status" value="1"/>
</dbReference>
<dbReference type="Gene3D" id="3.40.50.300">
    <property type="entry name" value="P-loop containing nucleotide triphosphate hydrolases"/>
    <property type="match status" value="1"/>
</dbReference>
<organism evidence="12 13">
    <name type="scientific">Lactiplantibacillus mudanjiangensis</name>
    <dbReference type="NCBI Taxonomy" id="1296538"/>
    <lineage>
        <taxon>Bacteria</taxon>
        <taxon>Bacillati</taxon>
        <taxon>Bacillota</taxon>
        <taxon>Bacilli</taxon>
        <taxon>Lactobacillales</taxon>
        <taxon>Lactobacillaceae</taxon>
        <taxon>Lactiplantibacillus</taxon>
    </lineage>
</organism>
<dbReference type="FunFam" id="1.20.1560.10:FF:000040">
    <property type="entry name" value="Multidrug ABC transporter ATP-binding protein"/>
    <property type="match status" value="1"/>
</dbReference>
<dbReference type="InterPro" id="IPR017871">
    <property type="entry name" value="ABC_transporter-like_CS"/>
</dbReference>
<dbReference type="Pfam" id="PF00664">
    <property type="entry name" value="ABC_membrane"/>
    <property type="match status" value="1"/>
</dbReference>
<keyword evidence="5" id="KW-0547">Nucleotide-binding</keyword>
<feature type="domain" description="ABC transmembrane type-1" evidence="11">
    <location>
        <begin position="21"/>
        <end position="303"/>
    </location>
</feature>
<keyword evidence="13" id="KW-1185">Reference proteome</keyword>
<feature type="transmembrane region" description="Helical" evidence="9">
    <location>
        <begin position="15"/>
        <end position="36"/>
    </location>
</feature>
<feature type="transmembrane region" description="Helical" evidence="9">
    <location>
        <begin position="160"/>
        <end position="186"/>
    </location>
</feature>
<dbReference type="InterPro" id="IPR036640">
    <property type="entry name" value="ABC1_TM_sf"/>
</dbReference>
<keyword evidence="8 9" id="KW-0472">Membrane</keyword>
<comment type="subcellular location">
    <subcellularLocation>
        <location evidence="1">Cell membrane</location>
        <topology evidence="1">Multi-pass membrane protein</topology>
    </subcellularLocation>
</comment>
<keyword evidence="2" id="KW-0813">Transport</keyword>
<sequence length="582" mass="64276">MKGSVLMLKIAKGRISYWAVLGAVLFMIVQVVANLNLPSLTSDIVNNGVATGDISYIWKIGFEMIGFSLLSVVAAFGNVFLAARSSQKLGKNLRSDIYKKVIHFSNDEFDQVETSSLITRTTNDVVQIQNVAMMALRMMIMAPIMLIGASFLAYTKSHELTWIFVVSIPVLLIFIGLIMAFAIPLFRAMQTKTDRINLVFREGLTGVRVIRAFRQDKFEQDRFEDANQDYTQNAIKVNTIVALAYPVMTLIMSGTNVAIVWFGGQLISSQTMQVGNMIAFMTYAMQVLMSFMMLAMVFALIPRAAASASRIQEVLDIEPKINDPESPETLPATTTHSLDFDHVNYRYQSAEQLALTDIDFKAKSGETVAIIGGTGSGKTTLVNLIPRFYDIESGHVNLDGTDVRSLKTTDLHAAISFVPQTATLFTGSIRDNMRFGNEKATDDEIWHALEIARSTDFVKEEGGLDAHVEQGGGNFSGGQRQRLAIARALVKKAAVYVFDDSFSALDFKTDAELRAELRQDKTVQQGVVVIVAQRIATVADADLILVLDNGKLVGKGTHAELKAENEVYQEIMKSQLREEDDI</sequence>
<feature type="transmembrane region" description="Helical" evidence="9">
    <location>
        <begin position="283"/>
        <end position="301"/>
    </location>
</feature>
<evidence type="ECO:0000256" key="2">
    <source>
        <dbReference type="ARBA" id="ARBA00022448"/>
    </source>
</evidence>
<dbReference type="GO" id="GO:0005524">
    <property type="term" value="F:ATP binding"/>
    <property type="evidence" value="ECO:0007669"/>
    <property type="project" value="UniProtKB-KW"/>
</dbReference>
<feature type="transmembrane region" description="Helical" evidence="9">
    <location>
        <begin position="240"/>
        <end position="263"/>
    </location>
</feature>
<dbReference type="PANTHER" id="PTHR43394:SF1">
    <property type="entry name" value="ATP-BINDING CASSETTE SUB-FAMILY B MEMBER 10, MITOCHONDRIAL"/>
    <property type="match status" value="1"/>
</dbReference>
<keyword evidence="4 9" id="KW-0812">Transmembrane</keyword>
<evidence type="ECO:0000256" key="9">
    <source>
        <dbReference type="SAM" id="Phobius"/>
    </source>
</evidence>
<dbReference type="SMART" id="SM00382">
    <property type="entry name" value="AAA"/>
    <property type="match status" value="1"/>
</dbReference>
<feature type="transmembrane region" description="Helical" evidence="9">
    <location>
        <begin position="56"/>
        <end position="81"/>
    </location>
</feature>
<dbReference type="PROSITE" id="PS50893">
    <property type="entry name" value="ABC_TRANSPORTER_2"/>
    <property type="match status" value="1"/>
</dbReference>
<keyword evidence="3" id="KW-1003">Cell membrane</keyword>
<evidence type="ECO:0000256" key="7">
    <source>
        <dbReference type="ARBA" id="ARBA00022989"/>
    </source>
</evidence>
<dbReference type="SUPFAM" id="SSF90123">
    <property type="entry name" value="ABC transporter transmembrane region"/>
    <property type="match status" value="1"/>
</dbReference>
<dbReference type="Gene3D" id="1.20.1560.10">
    <property type="entry name" value="ABC transporter type 1, transmembrane domain"/>
    <property type="match status" value="1"/>
</dbReference>
<dbReference type="CDD" id="cd18548">
    <property type="entry name" value="ABC_6TM_Tm287_like"/>
    <property type="match status" value="1"/>
</dbReference>
<proteinExistence type="predicted"/>
<dbReference type="PROSITE" id="PS50929">
    <property type="entry name" value="ABC_TM1F"/>
    <property type="match status" value="1"/>
</dbReference>
<evidence type="ECO:0000256" key="3">
    <source>
        <dbReference type="ARBA" id="ARBA00022475"/>
    </source>
</evidence>
<reference evidence="12 13" key="1">
    <citation type="submission" date="2018-11" db="EMBL/GenBank/DDBJ databases">
        <authorList>
            <person name="Wuyts S."/>
        </authorList>
    </citation>
    <scope>NUCLEOTIDE SEQUENCE [LARGE SCALE GENOMIC DNA]</scope>
    <source>
        <strain evidence="12">Lactobacillus mudanjiangensis AMBF249</strain>
    </source>
</reference>
<dbReference type="InterPro" id="IPR003439">
    <property type="entry name" value="ABC_transporter-like_ATP-bd"/>
</dbReference>
<dbReference type="InterPro" id="IPR011527">
    <property type="entry name" value="ABC1_TM_dom"/>
</dbReference>
<dbReference type="InterPro" id="IPR003593">
    <property type="entry name" value="AAA+_ATPase"/>
</dbReference>
<keyword evidence="6 12" id="KW-0067">ATP-binding</keyword>
<accession>A0A660E2N4</accession>
<dbReference type="SUPFAM" id="SSF52540">
    <property type="entry name" value="P-loop containing nucleoside triphosphate hydrolases"/>
    <property type="match status" value="1"/>
</dbReference>
<evidence type="ECO:0000256" key="8">
    <source>
        <dbReference type="ARBA" id="ARBA00023136"/>
    </source>
</evidence>
<dbReference type="Pfam" id="PF00005">
    <property type="entry name" value="ABC_tran"/>
    <property type="match status" value="1"/>
</dbReference>
<feature type="domain" description="ABC transporter" evidence="10">
    <location>
        <begin position="338"/>
        <end position="574"/>
    </location>
</feature>
<dbReference type="GO" id="GO:0015421">
    <property type="term" value="F:ABC-type oligopeptide transporter activity"/>
    <property type="evidence" value="ECO:0007669"/>
    <property type="project" value="TreeGrafter"/>
</dbReference>
<evidence type="ECO:0000259" key="10">
    <source>
        <dbReference type="PROSITE" id="PS50893"/>
    </source>
</evidence>
<dbReference type="PANTHER" id="PTHR43394">
    <property type="entry name" value="ATP-DEPENDENT PERMEASE MDL1, MITOCHONDRIAL"/>
    <property type="match status" value="1"/>
</dbReference>